<dbReference type="InterPro" id="IPR045829">
    <property type="entry name" value="PKD_6"/>
</dbReference>
<organism evidence="3 4">
    <name type="scientific">Flavobacterium myungsuense</name>
    <dbReference type="NCBI Taxonomy" id="651823"/>
    <lineage>
        <taxon>Bacteria</taxon>
        <taxon>Pseudomonadati</taxon>
        <taxon>Bacteroidota</taxon>
        <taxon>Flavobacteriia</taxon>
        <taxon>Flavobacteriales</taxon>
        <taxon>Flavobacteriaceae</taxon>
        <taxon>Flavobacterium</taxon>
    </lineage>
</organism>
<dbReference type="Proteomes" id="UP001597051">
    <property type="component" value="Unassembled WGS sequence"/>
</dbReference>
<evidence type="ECO:0000313" key="3">
    <source>
        <dbReference type="EMBL" id="MFD0984966.1"/>
    </source>
</evidence>
<dbReference type="EMBL" id="JBHTIZ010000026">
    <property type="protein sequence ID" value="MFD0984966.1"/>
    <property type="molecule type" value="Genomic_DNA"/>
</dbReference>
<sequence>MKNFTLNSKSLGLILIAFFLIGNLSFSQPLIRTTGGYGQYGYIEKDATTTNFLIGNGGFGNIFQYGVRTFLGGPNVTKYNYSGSGSCARGDDSTTNYDNSTNAMVAGNILYSSVFVQYCPGYSHTNMTPTVQCFNERSFFVVDVDPKTDALTSNVCYSSANSNVVLTFTISNENTAGQALNRLWLSNDGSASEGTDINNAAFMLYYEPATGAEVFDGSESSTILYGDYGGNSTSNNQYGNDALNIAIPQNTTGGLRCYVVLRGTATYLAASAISKTIRLGIMADGINITPNRNTSFSRLQMDFTRSSASFFTINSTPSVPLAITGTAVQSDSATNQAYSILPVAGATSYNWVLPVGWTQSGGGTTNSILVTVGTTGQNGNISVTAQSICGISSARTLAVTVVNGPPTMPLAISGTVSQNSTTTLQVYSVLPVAGASTYTWTVPAGWTITAGAGTNSITVTTGTVGQSGNITVTAGNGFGTSAPQTLAVIINPTYSGKAFFKLNGAGTQYYGCKLNTTCDPGQTSDLAVGVPVVGSISQGQNFQIGGNIIQSGTVYTNATMYYRVFKSGNTPPVYSSKSLVNIGAPGNGCNGADRKWEISELLTTISAGQNSLGTSEGDGTYIVQIYFSADDGGFTYDWYKLGTSPFSASFNVITVTSVGEQDINDGNYNPTAANTSGIFESYMGVLVEDINGNPIFGLNRVFDMDGALGSTNNSNFDFGIQDPGLTFNVGTETKVFTRGTHTVCGCSSWSYVYNAATTADPIETDFPLPPASLLFTSQTNGKFTLVNSSATIGSNIPFVASGGNASGSTSDGGYNSSIDVAPNVITKYKDYTDPVTGTVNAINTPVNPIGCPTCSGDYRVAIAMLAWVSTNGNCSDASSLIYHRDINKNKVTSSGVLLNPNHNNAPIASPGNSSKNSLPGTSLFYVSSVKIGASDGLKKWDGANWRKSPFWTITTPPSKKNDILFEANYSTAVSGDINCNDMTVNNGVTVTIGPDDYIEVLNSVTTLGTGIGRGKIVIASSGNLVQRCDEKPELAYIEHLKTTGLKRKWDYEYWGTPIDENMFSTKPSPFDLGYWRQSGPGGGWRTLTSGDMSVGKGFILRVSNLPPWNVGAGGTTSWQINGTANNGIVTVPVSQEDYATNPTNYNNGALLANPYPCSVDGYKFLTDPSNSNLEGSLFFWTSATQYPGTGAYQDPDYAVWNLTGSTTPANGLTPDGKIPSGQGFFVRVMTNGTAVFKNYMRATDKNTMFYRKSKDVVDRYWINITDGVRLNSQILIGYLEDATNDYDRMFDAHRMGETSIELYSLLGKEKLSINGRVPFDSSDEVPLGIKQVATTPQVLTITLSNKEGIFNDGTPIYLYDKFLNTYHNLQESSYTFTASTLEDNERFKLVYINQSLKSNDFENTNAIAYIKNRKLTISSNSTISKVTIFDISGRTVAAFNNNATSNKFISDFNYSNGIYIAKIVLENGKVISQKIMN</sequence>
<accession>A0ABW3J5G2</accession>
<comment type="caution">
    <text evidence="3">The sequence shown here is derived from an EMBL/GenBank/DDBJ whole genome shotgun (WGS) entry which is preliminary data.</text>
</comment>
<feature type="domain" description="PKD-like" evidence="2">
    <location>
        <begin position="405"/>
        <end position="488"/>
    </location>
</feature>
<keyword evidence="1" id="KW-0732">Signal</keyword>
<protein>
    <submittedName>
        <fullName evidence="3">T9SS sorting signal type C domain-containing protein</fullName>
    </submittedName>
</protein>
<reference evidence="4" key="1">
    <citation type="journal article" date="2019" name="Int. J. Syst. Evol. Microbiol.">
        <title>The Global Catalogue of Microorganisms (GCM) 10K type strain sequencing project: providing services to taxonomists for standard genome sequencing and annotation.</title>
        <authorList>
            <consortium name="The Broad Institute Genomics Platform"/>
            <consortium name="The Broad Institute Genome Sequencing Center for Infectious Disease"/>
            <person name="Wu L."/>
            <person name="Ma J."/>
        </authorList>
    </citation>
    <scope>NUCLEOTIDE SEQUENCE [LARGE SCALE GENOMIC DNA]</scope>
    <source>
        <strain evidence="4">CECT 7649</strain>
    </source>
</reference>
<dbReference type="NCBIfam" id="TIGR04183">
    <property type="entry name" value="Por_Secre_tail"/>
    <property type="match status" value="1"/>
</dbReference>
<dbReference type="InterPro" id="IPR026444">
    <property type="entry name" value="Secre_tail"/>
</dbReference>
<name>A0ABW3J5G2_9FLAO</name>
<feature type="domain" description="PKD-like" evidence="2">
    <location>
        <begin position="317"/>
        <end position="399"/>
    </location>
</feature>
<dbReference type="RefSeq" id="WP_379757519.1">
    <property type="nucleotide sequence ID" value="NZ_JBHSYB010000027.1"/>
</dbReference>
<evidence type="ECO:0000313" key="4">
    <source>
        <dbReference type="Proteomes" id="UP001597051"/>
    </source>
</evidence>
<dbReference type="Pfam" id="PF19408">
    <property type="entry name" value="PKD_6"/>
    <property type="match status" value="2"/>
</dbReference>
<dbReference type="NCBIfam" id="NF033708">
    <property type="entry name" value="T9SS_Cterm_ChiA"/>
    <property type="match status" value="1"/>
</dbReference>
<evidence type="ECO:0000256" key="1">
    <source>
        <dbReference type="ARBA" id="ARBA00022729"/>
    </source>
</evidence>
<evidence type="ECO:0000259" key="2">
    <source>
        <dbReference type="Pfam" id="PF19408"/>
    </source>
</evidence>
<proteinExistence type="predicted"/>
<keyword evidence="4" id="KW-1185">Reference proteome</keyword>
<gene>
    <name evidence="3" type="ORF">ACFQ0S_10825</name>
</gene>